<evidence type="ECO:0000313" key="3">
    <source>
        <dbReference type="Proteomes" id="UP000479000"/>
    </source>
</evidence>
<feature type="region of interest" description="Disordered" evidence="1">
    <location>
        <begin position="394"/>
        <end position="439"/>
    </location>
</feature>
<name>A0A6H5GY61_9HEMI</name>
<sequence length="562" mass="63848">MLLGRPFRLFESYWLRPFGGKFRNLPYSRDGGCTYTIGLSHCSSMNLLFKIASTLPPPKLWKHSDFPLVRRYLLPAPSAASPTSMPPSFLQVDPTTSSIPIEEVAPPSAPCPLSSLYLYRPARTPTLFTPPAPLAFPKTLMEKHWKNNYVEFIINVLGHGLLSTFTGVIVVEVRDLFDVLTRCCRCRLNPGCYSEFAHVIYTTSSTSLFWGYAIIMERKKFREICKWWEGGFFVTPLPVQIRAQHWKLKSEPGGAPRSLTEHNGEHPLPAPPSSKPANLSGCQRKGRSYKVYNIERRKSSDDSSSNESYSQILDRDSIQKSKDGYPRPLKRKRSENSAQRPDGSQRAKSGQEIDIFEVERRMLNDRLFHRYFEHNKVKSTPIWMKFEPVAIDNEPDGPYSKPIVRTDSMKTLRGSINRPSSATESDATDTQTPDKPTSAVQELRKRFEDFQSGKSNGDNKNEKEGLQELLNRAASEFTGNIGDLDPELIEQGKKYLKAKGVTFGDLMSVAGSSKYSLKTIVSVYNARFSVPAWEKRRKGRKKTRYCVLSTHHWFVRDIKIQG</sequence>
<feature type="compositionally biased region" description="Polar residues" evidence="1">
    <location>
        <begin position="417"/>
        <end position="439"/>
    </location>
</feature>
<keyword evidence="3" id="KW-1185">Reference proteome</keyword>
<gene>
    <name evidence="2" type="ORF">NTEN_LOCUS14701</name>
</gene>
<reference evidence="2 3" key="1">
    <citation type="submission" date="2020-02" db="EMBL/GenBank/DDBJ databases">
        <authorList>
            <person name="Ferguson B K."/>
        </authorList>
    </citation>
    <scope>NUCLEOTIDE SEQUENCE [LARGE SCALE GENOMIC DNA]</scope>
</reference>
<feature type="compositionally biased region" description="Basic and acidic residues" evidence="1">
    <location>
        <begin position="313"/>
        <end position="325"/>
    </location>
</feature>
<organism evidence="2 3">
    <name type="scientific">Nesidiocoris tenuis</name>
    <dbReference type="NCBI Taxonomy" id="355587"/>
    <lineage>
        <taxon>Eukaryota</taxon>
        <taxon>Metazoa</taxon>
        <taxon>Ecdysozoa</taxon>
        <taxon>Arthropoda</taxon>
        <taxon>Hexapoda</taxon>
        <taxon>Insecta</taxon>
        <taxon>Pterygota</taxon>
        <taxon>Neoptera</taxon>
        <taxon>Paraneoptera</taxon>
        <taxon>Hemiptera</taxon>
        <taxon>Heteroptera</taxon>
        <taxon>Panheteroptera</taxon>
        <taxon>Cimicomorpha</taxon>
        <taxon>Miridae</taxon>
        <taxon>Dicyphina</taxon>
        <taxon>Nesidiocoris</taxon>
    </lineage>
</organism>
<evidence type="ECO:0000313" key="2">
    <source>
        <dbReference type="EMBL" id="CAB0009567.1"/>
    </source>
</evidence>
<feature type="region of interest" description="Disordered" evidence="1">
    <location>
        <begin position="250"/>
        <end position="352"/>
    </location>
</feature>
<dbReference type="Proteomes" id="UP000479000">
    <property type="component" value="Unassembled WGS sequence"/>
</dbReference>
<dbReference type="AlphaFoldDB" id="A0A6H5GY61"/>
<feature type="non-terminal residue" evidence="2">
    <location>
        <position position="562"/>
    </location>
</feature>
<dbReference type="EMBL" id="CADCXU010021833">
    <property type="protein sequence ID" value="CAB0009567.1"/>
    <property type="molecule type" value="Genomic_DNA"/>
</dbReference>
<proteinExistence type="predicted"/>
<evidence type="ECO:0000256" key="1">
    <source>
        <dbReference type="SAM" id="MobiDB-lite"/>
    </source>
</evidence>
<accession>A0A6H5GY61</accession>
<protein>
    <submittedName>
        <fullName evidence="2">Uncharacterized protein</fullName>
    </submittedName>
</protein>
<feature type="compositionally biased region" description="Basic and acidic residues" evidence="1">
    <location>
        <begin position="343"/>
        <end position="352"/>
    </location>
</feature>